<keyword evidence="4" id="KW-0408">Iron</keyword>
<evidence type="ECO:0000259" key="7">
    <source>
        <dbReference type="Pfam" id="PF01512"/>
    </source>
</evidence>
<name>A0A517XMK6_9BACT</name>
<proteinExistence type="inferred from homology"/>
<keyword evidence="5" id="KW-0411">Iron-sulfur</keyword>
<organism evidence="8 9">
    <name type="scientific">Urbifossiella limnaea</name>
    <dbReference type="NCBI Taxonomy" id="2528023"/>
    <lineage>
        <taxon>Bacteria</taxon>
        <taxon>Pseudomonadati</taxon>
        <taxon>Planctomycetota</taxon>
        <taxon>Planctomycetia</taxon>
        <taxon>Gemmatales</taxon>
        <taxon>Gemmataceae</taxon>
        <taxon>Urbifossiella</taxon>
    </lineage>
</organism>
<evidence type="ECO:0000256" key="1">
    <source>
        <dbReference type="ARBA" id="ARBA00007523"/>
    </source>
</evidence>
<dbReference type="InterPro" id="IPR011538">
    <property type="entry name" value="Nuo51_FMN-bd"/>
</dbReference>
<dbReference type="Gene3D" id="1.10.10.1590">
    <property type="entry name" value="NADH-quinone oxidoreductase subunit E"/>
    <property type="match status" value="1"/>
</dbReference>
<evidence type="ECO:0000256" key="5">
    <source>
        <dbReference type="ARBA" id="ARBA00023014"/>
    </source>
</evidence>
<evidence type="ECO:0000256" key="2">
    <source>
        <dbReference type="ARBA" id="ARBA00022485"/>
    </source>
</evidence>
<dbReference type="SUPFAM" id="SSF142019">
    <property type="entry name" value="Nqo1 FMN-binding domain-like"/>
    <property type="match status" value="1"/>
</dbReference>
<dbReference type="GO" id="GO:0008137">
    <property type="term" value="F:NADH dehydrogenase (ubiquinone) activity"/>
    <property type="evidence" value="ECO:0007669"/>
    <property type="project" value="InterPro"/>
</dbReference>
<gene>
    <name evidence="8" type="primary">hndC_1</name>
    <name evidence="8" type="ORF">ETAA1_06190</name>
</gene>
<dbReference type="InterPro" id="IPR036249">
    <property type="entry name" value="Thioredoxin-like_sf"/>
</dbReference>
<dbReference type="InterPro" id="IPR037225">
    <property type="entry name" value="Nuo51_FMN-bd_sf"/>
</dbReference>
<dbReference type="InterPro" id="IPR001949">
    <property type="entry name" value="NADH-UbQ_OxRdtase_51kDa_CS"/>
</dbReference>
<comment type="similarity">
    <text evidence="1">Belongs to the complex I 51 kDa subunit family.</text>
</comment>
<evidence type="ECO:0000256" key="4">
    <source>
        <dbReference type="ARBA" id="ARBA00023004"/>
    </source>
</evidence>
<dbReference type="Gene3D" id="3.40.50.11540">
    <property type="entry name" value="NADH-ubiquinone oxidoreductase 51kDa subunit"/>
    <property type="match status" value="1"/>
</dbReference>
<feature type="compositionally biased region" description="Basic and acidic residues" evidence="6">
    <location>
        <begin position="340"/>
        <end position="349"/>
    </location>
</feature>
<dbReference type="RefSeq" id="WP_202920624.1">
    <property type="nucleotide sequence ID" value="NZ_CP036273.1"/>
</dbReference>
<evidence type="ECO:0000256" key="6">
    <source>
        <dbReference type="SAM" id="MobiDB-lite"/>
    </source>
</evidence>
<evidence type="ECO:0000256" key="3">
    <source>
        <dbReference type="ARBA" id="ARBA00022723"/>
    </source>
</evidence>
<dbReference type="FunFam" id="3.40.50.11540:FF:000001">
    <property type="entry name" value="NADH dehydrogenase [ubiquinone] flavoprotein 1, mitochondrial"/>
    <property type="match status" value="1"/>
</dbReference>
<keyword evidence="9" id="KW-1185">Reference proteome</keyword>
<dbReference type="GO" id="GO:0010181">
    <property type="term" value="F:FMN binding"/>
    <property type="evidence" value="ECO:0007669"/>
    <property type="project" value="InterPro"/>
</dbReference>
<feature type="region of interest" description="Disordered" evidence="6">
    <location>
        <begin position="340"/>
        <end position="359"/>
    </location>
</feature>
<dbReference type="SUPFAM" id="SSF52833">
    <property type="entry name" value="Thioredoxin-like"/>
    <property type="match status" value="1"/>
</dbReference>
<dbReference type="Gene3D" id="3.10.20.600">
    <property type="match status" value="1"/>
</dbReference>
<dbReference type="PROSITE" id="PS00644">
    <property type="entry name" value="COMPLEX1_51K_1"/>
    <property type="match status" value="1"/>
</dbReference>
<dbReference type="Proteomes" id="UP000319576">
    <property type="component" value="Chromosome"/>
</dbReference>
<dbReference type="Gene3D" id="3.40.30.10">
    <property type="entry name" value="Glutaredoxin"/>
    <property type="match status" value="1"/>
</dbReference>
<dbReference type="AlphaFoldDB" id="A0A517XMK6"/>
<dbReference type="Gene3D" id="6.10.250.1450">
    <property type="match status" value="1"/>
</dbReference>
<dbReference type="EC" id="1.12.1.3" evidence="8"/>
<dbReference type="Pfam" id="PF01257">
    <property type="entry name" value="2Fe-2S_thioredx"/>
    <property type="match status" value="1"/>
</dbReference>
<evidence type="ECO:0000313" key="9">
    <source>
        <dbReference type="Proteomes" id="UP000319576"/>
    </source>
</evidence>
<protein>
    <submittedName>
        <fullName evidence="8">NADP-reducing hydrogenase subunit HndC</fullName>
        <ecNumber evidence="8">1.12.1.3</ecNumber>
    </submittedName>
</protein>
<evidence type="ECO:0000313" key="8">
    <source>
        <dbReference type="EMBL" id="QDU18726.1"/>
    </source>
</evidence>
<dbReference type="PANTHER" id="PTHR43578:SF3">
    <property type="entry name" value="NADH-QUINONE OXIDOREDUCTASE SUBUNIT F"/>
    <property type="match status" value="1"/>
</dbReference>
<dbReference type="GO" id="GO:0050583">
    <property type="term" value="F:hydrogen dehydrogenase (NADP+) activity"/>
    <property type="evidence" value="ECO:0007669"/>
    <property type="project" value="UniProtKB-EC"/>
</dbReference>
<dbReference type="Pfam" id="PF01512">
    <property type="entry name" value="Complex1_51K"/>
    <property type="match status" value="1"/>
</dbReference>
<dbReference type="GO" id="GO:0051539">
    <property type="term" value="F:4 iron, 4 sulfur cluster binding"/>
    <property type="evidence" value="ECO:0007669"/>
    <property type="project" value="UniProtKB-KW"/>
</dbReference>
<dbReference type="EMBL" id="CP036273">
    <property type="protein sequence ID" value="QDU18726.1"/>
    <property type="molecule type" value="Genomic_DNA"/>
</dbReference>
<dbReference type="InterPro" id="IPR041921">
    <property type="entry name" value="NuoE_N"/>
</dbReference>
<keyword evidence="3" id="KW-0479">Metal-binding</keyword>
<accession>A0A517XMK6</accession>
<sequence>MQPTPYRVTRTDPVVEAAVARHGASPLATLPVLRDIQGNTGRPLDRATLGAAADALGVSDAQVYGAVSFYSLLAVAPHAVRVCDGPVCMARGGAATHAAVQSAAAGGERAVERCSCLGLCDRAPAALVGLEPCGPVAAENAAAALAGPTGPMPDYSVPRPGEVRVAMERVGRIDPDSIDDALAAGAYQALAQALDGTPEQVLDAVDRAGLRGCGGAGFPAGRKWRMVAAAPGPRKCVVCSADESEPATFKDRVLMDADPHRLLEGMALAAYAVGADEGIVYVRGEYEWVARRLERAVAQAAARGWLGDDIGRRGFTFRVRVHRGAGAYVCGEETALLESLEGKRGEPRSRPPYPTTHGYLGRPTLVNNVETLCHVPAILAHGLERFRSVGTPHSPGTKVFCLTGCVNRPGVVEAPLGVTLRQLVE</sequence>
<feature type="domain" description="NADH-ubiquinone oxidoreductase 51kDa subunit FMN-binding" evidence="7">
    <location>
        <begin position="205"/>
        <end position="376"/>
    </location>
</feature>
<dbReference type="GO" id="GO:0046872">
    <property type="term" value="F:metal ion binding"/>
    <property type="evidence" value="ECO:0007669"/>
    <property type="project" value="UniProtKB-KW"/>
</dbReference>
<keyword evidence="8" id="KW-0560">Oxidoreductase</keyword>
<dbReference type="PANTHER" id="PTHR43578">
    <property type="entry name" value="NADH-QUINONE OXIDOREDUCTASE SUBUNIT F"/>
    <property type="match status" value="1"/>
</dbReference>
<dbReference type="SUPFAM" id="SSF142984">
    <property type="entry name" value="Nqo1 middle domain-like"/>
    <property type="match status" value="1"/>
</dbReference>
<dbReference type="KEGG" id="uli:ETAA1_06190"/>
<reference evidence="8 9" key="1">
    <citation type="submission" date="2019-02" db="EMBL/GenBank/DDBJ databases">
        <title>Deep-cultivation of Planctomycetes and their phenomic and genomic characterization uncovers novel biology.</title>
        <authorList>
            <person name="Wiegand S."/>
            <person name="Jogler M."/>
            <person name="Boedeker C."/>
            <person name="Pinto D."/>
            <person name="Vollmers J."/>
            <person name="Rivas-Marin E."/>
            <person name="Kohn T."/>
            <person name="Peeters S.H."/>
            <person name="Heuer A."/>
            <person name="Rast P."/>
            <person name="Oberbeckmann S."/>
            <person name="Bunk B."/>
            <person name="Jeske O."/>
            <person name="Meyerdierks A."/>
            <person name="Storesund J.E."/>
            <person name="Kallscheuer N."/>
            <person name="Luecker S."/>
            <person name="Lage O.M."/>
            <person name="Pohl T."/>
            <person name="Merkel B.J."/>
            <person name="Hornburger P."/>
            <person name="Mueller R.-W."/>
            <person name="Bruemmer F."/>
            <person name="Labrenz M."/>
            <person name="Spormann A.M."/>
            <person name="Op den Camp H."/>
            <person name="Overmann J."/>
            <person name="Amann R."/>
            <person name="Jetten M.S.M."/>
            <person name="Mascher T."/>
            <person name="Medema M.H."/>
            <person name="Devos D.P."/>
            <person name="Kaster A.-K."/>
            <person name="Ovreas L."/>
            <person name="Rohde M."/>
            <person name="Galperin M.Y."/>
            <person name="Jogler C."/>
        </authorList>
    </citation>
    <scope>NUCLEOTIDE SEQUENCE [LARGE SCALE GENOMIC DNA]</scope>
    <source>
        <strain evidence="8 9">ETA_A1</strain>
    </source>
</reference>
<keyword evidence="2" id="KW-0004">4Fe-4S</keyword>